<evidence type="ECO:0000256" key="2">
    <source>
        <dbReference type="SAM" id="MobiDB-lite"/>
    </source>
</evidence>
<reference evidence="5 8" key="2">
    <citation type="submission" date="2019-07" db="EMBL/GenBank/DDBJ databases">
        <title>Whole genome shotgun sequence of Alkalibacterium putridalgicola NBRC 103243.</title>
        <authorList>
            <person name="Hosoyama A."/>
            <person name="Uohara A."/>
            <person name="Ohji S."/>
            <person name="Ichikawa N."/>
        </authorList>
    </citation>
    <scope>NUCLEOTIDE SEQUENCE [LARGE SCALE GENOMIC DNA]</scope>
    <source>
        <strain evidence="5 8">NBRC 103243</strain>
    </source>
</reference>
<evidence type="ECO:0000313" key="8">
    <source>
        <dbReference type="Proteomes" id="UP000321425"/>
    </source>
</evidence>
<feature type="domain" description="Cell envelope-related transcriptional attenuator" evidence="4">
    <location>
        <begin position="100"/>
        <end position="244"/>
    </location>
</feature>
<keyword evidence="8" id="KW-1185">Reference proteome</keyword>
<keyword evidence="3" id="KW-0812">Transmembrane</keyword>
<evidence type="ECO:0000256" key="1">
    <source>
        <dbReference type="ARBA" id="ARBA00006068"/>
    </source>
</evidence>
<accession>A0A1H7QMF2</accession>
<dbReference type="InterPro" id="IPR050922">
    <property type="entry name" value="LytR/CpsA/Psr_CW_biosynth"/>
</dbReference>
<keyword evidence="3" id="KW-0472">Membrane</keyword>
<dbReference type="Pfam" id="PF03816">
    <property type="entry name" value="LytR_cpsA_psr"/>
    <property type="match status" value="1"/>
</dbReference>
<gene>
    <name evidence="5" type="ORF">APU01nite_04410</name>
    <name evidence="6" type="ORF">SAMN04488100_10268</name>
</gene>
<evidence type="ECO:0000313" key="6">
    <source>
        <dbReference type="EMBL" id="SEL49301.1"/>
    </source>
</evidence>
<dbReference type="Gene3D" id="3.40.630.190">
    <property type="entry name" value="LCP protein"/>
    <property type="match status" value="1"/>
</dbReference>
<feature type="transmembrane region" description="Helical" evidence="3">
    <location>
        <begin position="21"/>
        <end position="42"/>
    </location>
</feature>
<dbReference type="STRING" id="426703.SAMN04488100_10268"/>
<evidence type="ECO:0000313" key="7">
    <source>
        <dbReference type="Proteomes" id="UP000198548"/>
    </source>
</evidence>
<dbReference type="EMBL" id="BJUX01000003">
    <property type="protein sequence ID" value="GEK88402.1"/>
    <property type="molecule type" value="Genomic_DNA"/>
</dbReference>
<evidence type="ECO:0000313" key="5">
    <source>
        <dbReference type="EMBL" id="GEK88402.1"/>
    </source>
</evidence>
<name>A0A1H7QMF2_9LACT</name>
<comment type="similarity">
    <text evidence="1">Belongs to the LytR/CpsA/Psr (LCP) family.</text>
</comment>
<dbReference type="InterPro" id="IPR004474">
    <property type="entry name" value="LytR_CpsA_psr"/>
</dbReference>
<dbReference type="PANTHER" id="PTHR33392">
    <property type="entry name" value="POLYISOPRENYL-TEICHOIC ACID--PEPTIDOGLYCAN TEICHOIC ACID TRANSFERASE TAGU"/>
    <property type="match status" value="1"/>
</dbReference>
<dbReference type="EMBL" id="FOBL01000002">
    <property type="protein sequence ID" value="SEL49301.1"/>
    <property type="molecule type" value="Genomic_DNA"/>
</dbReference>
<dbReference type="OrthoDB" id="27330at2"/>
<dbReference type="Proteomes" id="UP000321425">
    <property type="component" value="Unassembled WGS sequence"/>
</dbReference>
<evidence type="ECO:0000256" key="3">
    <source>
        <dbReference type="SAM" id="Phobius"/>
    </source>
</evidence>
<dbReference type="NCBIfam" id="TIGR00350">
    <property type="entry name" value="lytR_cpsA_psr"/>
    <property type="match status" value="1"/>
</dbReference>
<feature type="compositionally biased region" description="Basic and acidic residues" evidence="2">
    <location>
        <begin position="62"/>
        <end position="73"/>
    </location>
</feature>
<dbReference type="RefSeq" id="WP_091486344.1">
    <property type="nucleotide sequence ID" value="NZ_BJUX01000003.1"/>
</dbReference>
<dbReference type="PANTHER" id="PTHR33392:SF6">
    <property type="entry name" value="POLYISOPRENYL-TEICHOIC ACID--PEPTIDOGLYCAN TEICHOIC ACID TRANSFERASE TAGU"/>
    <property type="match status" value="1"/>
</dbReference>
<evidence type="ECO:0000259" key="4">
    <source>
        <dbReference type="Pfam" id="PF03816"/>
    </source>
</evidence>
<reference evidence="6 7" key="1">
    <citation type="submission" date="2016-10" db="EMBL/GenBank/DDBJ databases">
        <authorList>
            <person name="de Groot N.N."/>
        </authorList>
    </citation>
    <scope>NUCLEOTIDE SEQUENCE [LARGE SCALE GENOMIC DNA]</scope>
    <source>
        <strain evidence="6 7">DSM 19182</strain>
    </source>
</reference>
<feature type="region of interest" description="Disordered" evidence="2">
    <location>
        <begin position="55"/>
        <end position="75"/>
    </location>
</feature>
<protein>
    <submittedName>
        <fullName evidence="6">Transcriptional attenuator, LytR family</fullName>
    </submittedName>
    <submittedName>
        <fullName evidence="5">Transcriptional regulator</fullName>
    </submittedName>
</protein>
<dbReference type="AlphaFoldDB" id="A0A1H7QMF2"/>
<proteinExistence type="inferred from homology"/>
<keyword evidence="3" id="KW-1133">Transmembrane helix</keyword>
<dbReference type="Proteomes" id="UP000198548">
    <property type="component" value="Unassembled WGS sequence"/>
</dbReference>
<sequence length="324" mass="36290">MTKQTRSERNKPKKKKTVSKILLKTTLFFLLILVAGGGYVGWQVWSDLQSTTDDMYEGAEDREEHASRQDKPVDVNSGEDAFTVLLMGIDNDGDNVEYGRSDTMMLVTVNPNTEKTSILSIPRDTYTEIVGRGTKDKINHAHAFGKASMAMDSVQNLLDVPVDYYLSVNMESMQQMVDAVGGITVTPPLSFTQGEYQFTEGEPTHMDGEKALAYTRMRKKDPNGDYGRQLRQRQIIEGAMKSVASVDSIVNYRDILGTMGNTMKTNMSFSEMQDLFSNYRGAAKEIEQDQLSGSGTMMNGVYYEIIPDEEISRVQNDLKAELEI</sequence>
<organism evidence="6 7">
    <name type="scientific">Alkalibacterium putridalgicola</name>
    <dbReference type="NCBI Taxonomy" id="426703"/>
    <lineage>
        <taxon>Bacteria</taxon>
        <taxon>Bacillati</taxon>
        <taxon>Bacillota</taxon>
        <taxon>Bacilli</taxon>
        <taxon>Lactobacillales</taxon>
        <taxon>Carnobacteriaceae</taxon>
        <taxon>Alkalibacterium</taxon>
    </lineage>
</organism>